<keyword evidence="3" id="KW-0309">Germination</keyword>
<name>A0A3D9SCL2_9BACL</name>
<keyword evidence="5" id="KW-0472">Membrane</keyword>
<protein>
    <submittedName>
        <fullName evidence="10">Ger(X)C family germination protein</fullName>
    </submittedName>
</protein>
<feature type="domain" description="Spore germination protein N-terminal" evidence="9">
    <location>
        <begin position="40"/>
        <end position="212"/>
    </location>
</feature>
<comment type="subcellular location">
    <subcellularLocation>
        <location evidence="1">Membrane</location>
        <topology evidence="1">Lipid-anchor</topology>
    </subcellularLocation>
</comment>
<evidence type="ECO:0000256" key="3">
    <source>
        <dbReference type="ARBA" id="ARBA00022544"/>
    </source>
</evidence>
<evidence type="ECO:0000256" key="7">
    <source>
        <dbReference type="ARBA" id="ARBA00023288"/>
    </source>
</evidence>
<reference evidence="10 11" key="1">
    <citation type="submission" date="2018-08" db="EMBL/GenBank/DDBJ databases">
        <title>Genomic Encyclopedia of Type Strains, Phase III (KMG-III): the genomes of soil and plant-associated and newly described type strains.</title>
        <authorList>
            <person name="Whitman W."/>
        </authorList>
    </citation>
    <scope>NUCLEOTIDE SEQUENCE [LARGE SCALE GENOMIC DNA]</scope>
    <source>
        <strain evidence="10 11">CGMCC 1.10966</strain>
    </source>
</reference>
<dbReference type="InterPro" id="IPR008844">
    <property type="entry name" value="Spore_GerAC-like"/>
</dbReference>
<proteinExistence type="inferred from homology"/>
<dbReference type="InterPro" id="IPR046953">
    <property type="entry name" value="Spore_GerAC-like_C"/>
</dbReference>
<organism evidence="10 11">
    <name type="scientific">Paenibacillus taihuensis</name>
    <dbReference type="NCBI Taxonomy" id="1156355"/>
    <lineage>
        <taxon>Bacteria</taxon>
        <taxon>Bacillati</taxon>
        <taxon>Bacillota</taxon>
        <taxon>Bacilli</taxon>
        <taxon>Bacillales</taxon>
        <taxon>Paenibacillaceae</taxon>
        <taxon>Paenibacillus</taxon>
    </lineage>
</organism>
<keyword evidence="11" id="KW-1185">Reference proteome</keyword>
<dbReference type="OrthoDB" id="9816067at2"/>
<evidence type="ECO:0000256" key="1">
    <source>
        <dbReference type="ARBA" id="ARBA00004635"/>
    </source>
</evidence>
<evidence type="ECO:0000256" key="5">
    <source>
        <dbReference type="ARBA" id="ARBA00023136"/>
    </source>
</evidence>
<keyword evidence="4" id="KW-0732">Signal</keyword>
<dbReference type="Pfam" id="PF05504">
    <property type="entry name" value="Spore_GerAC"/>
    <property type="match status" value="1"/>
</dbReference>
<dbReference type="AlphaFoldDB" id="A0A3D9SCL2"/>
<dbReference type="NCBIfam" id="TIGR02887">
    <property type="entry name" value="spore_ger_x_C"/>
    <property type="match status" value="1"/>
</dbReference>
<evidence type="ECO:0000256" key="6">
    <source>
        <dbReference type="ARBA" id="ARBA00023139"/>
    </source>
</evidence>
<dbReference type="GO" id="GO:0009847">
    <property type="term" value="P:spore germination"/>
    <property type="evidence" value="ECO:0007669"/>
    <property type="project" value="InterPro"/>
</dbReference>
<dbReference type="GO" id="GO:0016020">
    <property type="term" value="C:membrane"/>
    <property type="evidence" value="ECO:0007669"/>
    <property type="project" value="UniProtKB-SubCell"/>
</dbReference>
<keyword evidence="6" id="KW-0564">Palmitate</keyword>
<evidence type="ECO:0000313" key="11">
    <source>
        <dbReference type="Proteomes" id="UP000256304"/>
    </source>
</evidence>
<comment type="caution">
    <text evidence="10">The sequence shown here is derived from an EMBL/GenBank/DDBJ whole genome shotgun (WGS) entry which is preliminary data.</text>
</comment>
<sequence>MYPIDNLIIFTGRNGISQKRAVSFFLAALCLLSITGCSPDVNEISDIALVTAAAIDYDVVTNKYSFSAFCVMPSNTSQEKTSALTQWVSSATGKTPLDAARKMRSRVGKNLIFQHNKFFIISESAAKHSLFEVMDYLSRKREFRLTAYPIIVQGQASDKLKLGTESGDMLSNDLLGQVRNNKLSGQDVALTIKDFVDLFENPTRGFVAGRIKTKSSETNKKEFLTVTGGAVIYKQKFAGWVDGNDVLILNSLSKKKVWKDIEFNDVIHSKNGSVFSALFHEKDLEIHGDIQNGRPKMSVYLKYIASVEDVNKDSDVGDSRVILQMEQAASIHLEKKIKKSLAFFQKKLKIDVLGFSDYYSQYHSKAWKTMQKDWETLYPMIPIQVHVTVLFEKSGMTTFIKEES</sequence>
<dbReference type="Proteomes" id="UP000256304">
    <property type="component" value="Unassembled WGS sequence"/>
</dbReference>
<gene>
    <name evidence="10" type="ORF">A8990_104152</name>
</gene>
<keyword evidence="7" id="KW-0449">Lipoprotein</keyword>
<evidence type="ECO:0000259" key="9">
    <source>
        <dbReference type="Pfam" id="PF25198"/>
    </source>
</evidence>
<feature type="domain" description="Spore germination GerAC-like C-terminal" evidence="8">
    <location>
        <begin position="227"/>
        <end position="394"/>
    </location>
</feature>
<evidence type="ECO:0000313" key="10">
    <source>
        <dbReference type="EMBL" id="REE91644.1"/>
    </source>
</evidence>
<evidence type="ECO:0000256" key="4">
    <source>
        <dbReference type="ARBA" id="ARBA00022729"/>
    </source>
</evidence>
<comment type="similarity">
    <text evidence="2">Belongs to the GerABKC lipoprotein family.</text>
</comment>
<dbReference type="PANTHER" id="PTHR35789:SF1">
    <property type="entry name" value="SPORE GERMINATION PROTEIN B3"/>
    <property type="match status" value="1"/>
</dbReference>
<accession>A0A3D9SCL2</accession>
<dbReference type="RefSeq" id="WP_116187978.1">
    <property type="nucleotide sequence ID" value="NZ_QTTN01000004.1"/>
</dbReference>
<dbReference type="EMBL" id="QTTN01000004">
    <property type="protein sequence ID" value="REE91644.1"/>
    <property type="molecule type" value="Genomic_DNA"/>
</dbReference>
<dbReference type="Gene3D" id="3.30.300.210">
    <property type="entry name" value="Nutrient germinant receptor protein C, domain 3"/>
    <property type="match status" value="1"/>
</dbReference>
<dbReference type="PANTHER" id="PTHR35789">
    <property type="entry name" value="SPORE GERMINATION PROTEIN B3"/>
    <property type="match status" value="1"/>
</dbReference>
<dbReference type="InterPro" id="IPR057336">
    <property type="entry name" value="GerAC_N"/>
</dbReference>
<evidence type="ECO:0000259" key="8">
    <source>
        <dbReference type="Pfam" id="PF05504"/>
    </source>
</evidence>
<dbReference type="Pfam" id="PF25198">
    <property type="entry name" value="Spore_GerAC_N"/>
    <property type="match status" value="1"/>
</dbReference>
<evidence type="ECO:0000256" key="2">
    <source>
        <dbReference type="ARBA" id="ARBA00007886"/>
    </source>
</evidence>
<dbReference type="InterPro" id="IPR038501">
    <property type="entry name" value="Spore_GerAC_C_sf"/>
</dbReference>